<organism evidence="1 2">
    <name type="scientific">Chitinophaga fulva</name>
    <dbReference type="NCBI Taxonomy" id="2728842"/>
    <lineage>
        <taxon>Bacteria</taxon>
        <taxon>Pseudomonadati</taxon>
        <taxon>Bacteroidota</taxon>
        <taxon>Chitinophagia</taxon>
        <taxon>Chitinophagales</taxon>
        <taxon>Chitinophagaceae</taxon>
        <taxon>Chitinophaga</taxon>
    </lineage>
</organism>
<name>A0A848GTI3_9BACT</name>
<proteinExistence type="predicted"/>
<dbReference type="EMBL" id="JABBGC010000003">
    <property type="protein sequence ID" value="NML40659.1"/>
    <property type="molecule type" value="Genomic_DNA"/>
</dbReference>
<reference evidence="1 2" key="1">
    <citation type="submission" date="2020-04" db="EMBL/GenBank/DDBJ databases">
        <title>Chitinophaga sp. G-6-1-13 sp. nov., isolated from soil.</title>
        <authorList>
            <person name="Dahal R.H."/>
            <person name="Chaudhary D.K."/>
        </authorList>
    </citation>
    <scope>NUCLEOTIDE SEQUENCE [LARGE SCALE GENOMIC DNA]</scope>
    <source>
        <strain evidence="1 2">G-6-1-13</strain>
    </source>
</reference>
<dbReference type="AlphaFoldDB" id="A0A848GTI3"/>
<keyword evidence="2" id="KW-1185">Reference proteome</keyword>
<protein>
    <submittedName>
        <fullName evidence="1">Uncharacterized protein</fullName>
    </submittedName>
</protein>
<evidence type="ECO:0000313" key="2">
    <source>
        <dbReference type="Proteomes" id="UP000583266"/>
    </source>
</evidence>
<sequence length="185" mass="21417">MHHQDISEKYRKFLLEVRLSGKVYYTVHGADTSDASYDDKWLTDTDDNILLFSSPDDLYAEILRMDETFDKTQMQTWAVARLGSNEPYAMVDLDLLEKPGLHPDTDLLATIYLTLQLLKDYAIQADDQQLLMLFEGNVIERFIDFIADYAVWGKKIPEKLTIDTKTLFPVLKALYARLLEKIKIS</sequence>
<accession>A0A848GTI3</accession>
<gene>
    <name evidence="1" type="ORF">HHL17_25910</name>
</gene>
<dbReference type="Proteomes" id="UP000583266">
    <property type="component" value="Unassembled WGS sequence"/>
</dbReference>
<evidence type="ECO:0000313" key="1">
    <source>
        <dbReference type="EMBL" id="NML40659.1"/>
    </source>
</evidence>
<comment type="caution">
    <text evidence="1">The sequence shown here is derived from an EMBL/GenBank/DDBJ whole genome shotgun (WGS) entry which is preliminary data.</text>
</comment>
<dbReference type="RefSeq" id="WP_169227746.1">
    <property type="nucleotide sequence ID" value="NZ_JABBGC010000003.1"/>
</dbReference>